<gene>
    <name evidence="3" type="ORF">GCM10025868_39790</name>
</gene>
<reference evidence="4" key="1">
    <citation type="journal article" date="2019" name="Int. J. Syst. Evol. Microbiol.">
        <title>The Global Catalogue of Microorganisms (GCM) 10K type strain sequencing project: providing services to taxonomists for standard genome sequencing and annotation.</title>
        <authorList>
            <consortium name="The Broad Institute Genomics Platform"/>
            <consortium name="The Broad Institute Genome Sequencing Center for Infectious Disease"/>
            <person name="Wu L."/>
            <person name="Ma J."/>
        </authorList>
    </citation>
    <scope>NUCLEOTIDE SEQUENCE [LARGE SCALE GENOMIC DNA]</scope>
    <source>
        <strain evidence="4">NBRC 108730</strain>
    </source>
</reference>
<evidence type="ECO:0000256" key="1">
    <source>
        <dbReference type="SAM" id="MobiDB-lite"/>
    </source>
</evidence>
<name>A0ABQ6JNN5_9ACTN</name>
<evidence type="ECO:0000313" key="4">
    <source>
        <dbReference type="Proteomes" id="UP001157017"/>
    </source>
</evidence>
<feature type="domain" description="Thiamine pyrophosphate enzyme TPP-binding" evidence="2">
    <location>
        <begin position="3"/>
        <end position="38"/>
    </location>
</feature>
<dbReference type="Proteomes" id="UP001157017">
    <property type="component" value="Unassembled WGS sequence"/>
</dbReference>
<sequence>MINDFPIKVAVINNGNLGMVRQWQTLFYGERYSNTKPAHRRRPPGARLREGSPRRTAAWACAASGPRTSTP</sequence>
<dbReference type="Pfam" id="PF02775">
    <property type="entry name" value="TPP_enzyme_C"/>
    <property type="match status" value="1"/>
</dbReference>
<dbReference type="SUPFAM" id="SSF52518">
    <property type="entry name" value="Thiamin diphosphate-binding fold (THDP-binding)"/>
    <property type="match status" value="1"/>
</dbReference>
<organism evidence="3 4">
    <name type="scientific">Angustibacter aerolatus</name>
    <dbReference type="NCBI Taxonomy" id="1162965"/>
    <lineage>
        <taxon>Bacteria</taxon>
        <taxon>Bacillati</taxon>
        <taxon>Actinomycetota</taxon>
        <taxon>Actinomycetes</taxon>
        <taxon>Kineosporiales</taxon>
        <taxon>Kineosporiaceae</taxon>
    </lineage>
</organism>
<accession>A0ABQ6JNN5</accession>
<evidence type="ECO:0000259" key="2">
    <source>
        <dbReference type="Pfam" id="PF02775"/>
    </source>
</evidence>
<protein>
    <recommendedName>
        <fullName evidence="2">Thiamine pyrophosphate enzyme TPP-binding domain-containing protein</fullName>
    </recommendedName>
</protein>
<keyword evidence="4" id="KW-1185">Reference proteome</keyword>
<dbReference type="Gene3D" id="3.40.50.970">
    <property type="match status" value="1"/>
</dbReference>
<proteinExistence type="predicted"/>
<comment type="caution">
    <text evidence="3">The sequence shown here is derived from an EMBL/GenBank/DDBJ whole genome shotgun (WGS) entry which is preliminary data.</text>
</comment>
<evidence type="ECO:0000313" key="3">
    <source>
        <dbReference type="EMBL" id="GMA88729.1"/>
    </source>
</evidence>
<dbReference type="InterPro" id="IPR029061">
    <property type="entry name" value="THDP-binding"/>
</dbReference>
<dbReference type="EMBL" id="BSUZ01000001">
    <property type="protein sequence ID" value="GMA88729.1"/>
    <property type="molecule type" value="Genomic_DNA"/>
</dbReference>
<dbReference type="InterPro" id="IPR011766">
    <property type="entry name" value="TPP_enzyme_TPP-bd"/>
</dbReference>
<feature type="region of interest" description="Disordered" evidence="1">
    <location>
        <begin position="34"/>
        <end position="71"/>
    </location>
</feature>